<dbReference type="InterPro" id="IPR025659">
    <property type="entry name" value="Tubby-like_C"/>
</dbReference>
<organism evidence="3 4">
    <name type="scientific">Rotaria sordida</name>
    <dbReference type="NCBI Taxonomy" id="392033"/>
    <lineage>
        <taxon>Eukaryota</taxon>
        <taxon>Metazoa</taxon>
        <taxon>Spiralia</taxon>
        <taxon>Gnathifera</taxon>
        <taxon>Rotifera</taxon>
        <taxon>Eurotatoria</taxon>
        <taxon>Bdelloidea</taxon>
        <taxon>Philodinida</taxon>
        <taxon>Philodinidae</taxon>
        <taxon>Rotaria</taxon>
    </lineage>
</organism>
<dbReference type="EMBL" id="CAJNOL010000556">
    <property type="protein sequence ID" value="CAF1114594.1"/>
    <property type="molecule type" value="Genomic_DNA"/>
</dbReference>
<dbReference type="SUPFAM" id="SSF54518">
    <property type="entry name" value="Tubby C-terminal domain-like"/>
    <property type="match status" value="1"/>
</dbReference>
<dbReference type="AlphaFoldDB" id="A0A814Q370"/>
<comment type="caution">
    <text evidence="3">The sequence shown here is derived from an EMBL/GenBank/DDBJ whole genome shotgun (WGS) entry which is preliminary data.</text>
</comment>
<name>A0A814Q370_9BILA</name>
<accession>A0A814Q370</accession>
<dbReference type="Pfam" id="PF04525">
    <property type="entry name" value="LOR"/>
    <property type="match status" value="1"/>
</dbReference>
<dbReference type="EMBL" id="CAJNOH010000351">
    <property type="protein sequence ID" value="CAF1010397.1"/>
    <property type="molecule type" value="Genomic_DNA"/>
</dbReference>
<dbReference type="Proteomes" id="UP000663854">
    <property type="component" value="Unassembled WGS sequence"/>
</dbReference>
<dbReference type="Proteomes" id="UP000663870">
    <property type="component" value="Unassembled WGS sequence"/>
</dbReference>
<evidence type="ECO:0000256" key="1">
    <source>
        <dbReference type="ARBA" id="ARBA00005437"/>
    </source>
</evidence>
<evidence type="ECO:0008006" key="5">
    <source>
        <dbReference type="Google" id="ProtNLM"/>
    </source>
</evidence>
<dbReference type="InterPro" id="IPR038595">
    <property type="entry name" value="LOR_sf"/>
</dbReference>
<sequence>MKPTRCVELAASIIGQLRQDNAVPPKQIGDDFKIKDQSGQTVFQARSKHPIFGDKFILEDINGRPLIQIRGEPFFHNNFEIFAYTSDGSKELLATINRTSVWKHNFIIQTTYGQYELKQDGLLALSYLLTKNRGQDTVATIQRHGLSLMDTFTVGIIENEQENHAFILSMIIALHCTSHD</sequence>
<dbReference type="InterPro" id="IPR007612">
    <property type="entry name" value="LOR"/>
</dbReference>
<reference evidence="3" key="1">
    <citation type="submission" date="2021-02" db="EMBL/GenBank/DDBJ databases">
        <authorList>
            <person name="Nowell W R."/>
        </authorList>
    </citation>
    <scope>NUCLEOTIDE SEQUENCE</scope>
</reference>
<dbReference type="Gene3D" id="2.40.160.200">
    <property type="entry name" value="LURP1-related"/>
    <property type="match status" value="1"/>
</dbReference>
<proteinExistence type="inferred from homology"/>
<keyword evidence="4" id="KW-1185">Reference proteome</keyword>
<evidence type="ECO:0000313" key="2">
    <source>
        <dbReference type="EMBL" id="CAF1010397.1"/>
    </source>
</evidence>
<evidence type="ECO:0000313" key="4">
    <source>
        <dbReference type="Proteomes" id="UP000663870"/>
    </source>
</evidence>
<gene>
    <name evidence="3" type="ORF">JXQ802_LOCUS19878</name>
    <name evidence="2" type="ORF">PYM288_LOCUS15076</name>
</gene>
<evidence type="ECO:0000313" key="3">
    <source>
        <dbReference type="EMBL" id="CAF1114594.1"/>
    </source>
</evidence>
<comment type="similarity">
    <text evidence="1">Belongs to the LOR family.</text>
</comment>
<protein>
    <recommendedName>
        <fullName evidence="5">Phospholipid scramblase</fullName>
    </recommendedName>
</protein>